<reference evidence="2 3" key="1">
    <citation type="journal article" date="2013" name="Genome Biol.">
        <title>Draft genome of the mountain pine beetle, Dendroctonus ponderosae Hopkins, a major forest pest.</title>
        <authorList>
            <person name="Keeling C.I."/>
            <person name="Yuen M.M."/>
            <person name="Liao N.Y."/>
            <person name="Docking T.R."/>
            <person name="Chan S.K."/>
            <person name="Taylor G.A."/>
            <person name="Palmquist D.L."/>
            <person name="Jackman S.D."/>
            <person name="Nguyen A."/>
            <person name="Li M."/>
            <person name="Henderson H."/>
            <person name="Janes J.K."/>
            <person name="Zhao Y."/>
            <person name="Pandoh P."/>
            <person name="Moore R."/>
            <person name="Sperling F.A."/>
            <person name="Huber D.P."/>
            <person name="Birol I."/>
            <person name="Jones S.J."/>
            <person name="Bohlmann J."/>
        </authorList>
    </citation>
    <scope>NUCLEOTIDE SEQUENCE</scope>
</reference>
<organism evidence="2 3">
    <name type="scientific">Dendroctonus ponderosae</name>
    <name type="common">Mountain pine beetle</name>
    <dbReference type="NCBI Taxonomy" id="77166"/>
    <lineage>
        <taxon>Eukaryota</taxon>
        <taxon>Metazoa</taxon>
        <taxon>Ecdysozoa</taxon>
        <taxon>Arthropoda</taxon>
        <taxon>Hexapoda</taxon>
        <taxon>Insecta</taxon>
        <taxon>Pterygota</taxon>
        <taxon>Neoptera</taxon>
        <taxon>Endopterygota</taxon>
        <taxon>Coleoptera</taxon>
        <taxon>Polyphaga</taxon>
        <taxon>Cucujiformia</taxon>
        <taxon>Curculionidae</taxon>
        <taxon>Scolytinae</taxon>
        <taxon>Dendroctonus</taxon>
    </lineage>
</organism>
<dbReference type="Proteomes" id="UP000030742">
    <property type="component" value="Unassembled WGS sequence"/>
</dbReference>
<feature type="transmembrane region" description="Helical" evidence="1">
    <location>
        <begin position="150"/>
        <end position="168"/>
    </location>
</feature>
<keyword evidence="1" id="KW-1133">Transmembrane helix</keyword>
<keyword evidence="1" id="KW-0812">Transmembrane</keyword>
<proteinExistence type="predicted"/>
<name>U4TVY3_DENPD</name>
<sequence length="175" mass="19907">MEQTILNDMELNRSINKTRKLYSEVANRFESKNMIKKKSPSHKRNRSSVEKERLVQALKPWSMRISSTTAVDIIKGDEALGEVISRAFRLRLVQLLDSPSYLCSPAVCAHAWGMDWCRMSTSSKRIWWPSGSACSATADFSVCLNLQLRLCSVILVFMLHFVVPMYALPQLHGTL</sequence>
<protein>
    <submittedName>
        <fullName evidence="2">Uncharacterized protein</fullName>
    </submittedName>
</protein>
<dbReference type="AlphaFoldDB" id="U4TVY3"/>
<evidence type="ECO:0000256" key="1">
    <source>
        <dbReference type="SAM" id="Phobius"/>
    </source>
</evidence>
<dbReference type="EMBL" id="KB631643">
    <property type="protein sequence ID" value="ERL84932.1"/>
    <property type="molecule type" value="Genomic_DNA"/>
</dbReference>
<keyword evidence="1" id="KW-0472">Membrane</keyword>
<evidence type="ECO:0000313" key="2">
    <source>
        <dbReference type="EMBL" id="ERL84932.1"/>
    </source>
</evidence>
<evidence type="ECO:0000313" key="3">
    <source>
        <dbReference type="Proteomes" id="UP000030742"/>
    </source>
</evidence>
<gene>
    <name evidence="2" type="ORF">D910_02355</name>
</gene>
<accession>U4TVY3</accession>